<evidence type="ECO:0000313" key="6">
    <source>
        <dbReference type="EMBL" id="AWW42000.1"/>
    </source>
</evidence>
<evidence type="ECO:0000259" key="5">
    <source>
        <dbReference type="PROSITE" id="PS50977"/>
    </source>
</evidence>
<dbReference type="SUPFAM" id="SSF46689">
    <property type="entry name" value="Homeodomain-like"/>
    <property type="match status" value="1"/>
</dbReference>
<evidence type="ECO:0000313" key="7">
    <source>
        <dbReference type="Proteomes" id="UP000249616"/>
    </source>
</evidence>
<accession>A0A2Z4JAL7</accession>
<protein>
    <recommendedName>
        <fullName evidence="5">HTH tetR-type domain-containing protein</fullName>
    </recommendedName>
</protein>
<dbReference type="PRINTS" id="PR00455">
    <property type="entry name" value="HTHTETR"/>
</dbReference>
<dbReference type="InterPro" id="IPR041678">
    <property type="entry name" value="TetR_C_16"/>
</dbReference>
<dbReference type="InterPro" id="IPR001647">
    <property type="entry name" value="HTH_TetR"/>
</dbReference>
<dbReference type="InterPro" id="IPR009057">
    <property type="entry name" value="Homeodomain-like_sf"/>
</dbReference>
<dbReference type="EMBL" id="CP030073">
    <property type="protein sequence ID" value="AWW42000.1"/>
    <property type="molecule type" value="Genomic_DNA"/>
</dbReference>
<dbReference type="Proteomes" id="UP000249616">
    <property type="component" value="Chromosome"/>
</dbReference>
<reference evidence="6 7" key="1">
    <citation type="journal article" date="2019" name="Int. J. Syst. Evol. Microbiol.">
        <title>Streptomyces cadmiisoli sp. nov., a novel actinomycete isolated from cadmium-contaminated soil.</title>
        <authorList>
            <person name="Li K."/>
            <person name="Tang X."/>
            <person name="Zhao J."/>
            <person name="Guo Y."/>
            <person name="Tang Y."/>
            <person name="Gao J."/>
        </authorList>
    </citation>
    <scope>NUCLEOTIDE SEQUENCE [LARGE SCALE GENOMIC DNA]</scope>
    <source>
        <strain evidence="6 7">ZFG47</strain>
    </source>
</reference>
<dbReference type="KEGG" id="scad:DN051_39790"/>
<organism evidence="6 7">
    <name type="scientific">Streptomyces cadmiisoli</name>
    <dbReference type="NCBI Taxonomy" id="2184053"/>
    <lineage>
        <taxon>Bacteria</taxon>
        <taxon>Bacillati</taxon>
        <taxon>Actinomycetota</taxon>
        <taxon>Actinomycetes</taxon>
        <taxon>Kitasatosporales</taxon>
        <taxon>Streptomycetaceae</taxon>
        <taxon>Streptomyces</taxon>
        <taxon>Streptomyces aurantiacus group</taxon>
    </lineage>
</organism>
<dbReference type="GO" id="GO:0003700">
    <property type="term" value="F:DNA-binding transcription factor activity"/>
    <property type="evidence" value="ECO:0007669"/>
    <property type="project" value="TreeGrafter"/>
</dbReference>
<evidence type="ECO:0000256" key="4">
    <source>
        <dbReference type="PROSITE-ProRule" id="PRU00335"/>
    </source>
</evidence>
<dbReference type="PROSITE" id="PS50977">
    <property type="entry name" value="HTH_TETR_2"/>
    <property type="match status" value="1"/>
</dbReference>
<dbReference type="Gene3D" id="1.10.357.10">
    <property type="entry name" value="Tetracycline Repressor, domain 2"/>
    <property type="match status" value="1"/>
</dbReference>
<dbReference type="SUPFAM" id="SSF48498">
    <property type="entry name" value="Tetracyclin repressor-like, C-terminal domain"/>
    <property type="match status" value="1"/>
</dbReference>
<dbReference type="PANTHER" id="PTHR30055:SF234">
    <property type="entry name" value="HTH-TYPE TRANSCRIPTIONAL REGULATOR BETI"/>
    <property type="match status" value="1"/>
</dbReference>
<dbReference type="InterPro" id="IPR036271">
    <property type="entry name" value="Tet_transcr_reg_TetR-rel_C_sf"/>
</dbReference>
<sequence length="185" mass="19663">MSKEAQSRDRGTAKDRILDAAVVAFAESGYDGVGLREIAVAAGVNSRLISHYFGSKEGLFRAVLDRVSDGPFLLTPEGAQGFMTVDPPFDDLAGLLTMLRSTSSRQAMAIIRGEVANRYEADLAASLTGPDARGRAALINAITVGIRLMREVVGNEALKGEDAAAIVPYLDAIARILYDAPADKH</sequence>
<keyword evidence="2 4" id="KW-0238">DNA-binding</keyword>
<evidence type="ECO:0000256" key="1">
    <source>
        <dbReference type="ARBA" id="ARBA00023015"/>
    </source>
</evidence>
<dbReference type="PANTHER" id="PTHR30055">
    <property type="entry name" value="HTH-TYPE TRANSCRIPTIONAL REGULATOR RUTR"/>
    <property type="match status" value="1"/>
</dbReference>
<gene>
    <name evidence="6" type="ORF">DN051_39790</name>
</gene>
<dbReference type="AlphaFoldDB" id="A0A2Z4JAL7"/>
<keyword evidence="3" id="KW-0804">Transcription</keyword>
<name>A0A2Z4JAL7_9ACTN</name>
<dbReference type="Pfam" id="PF00440">
    <property type="entry name" value="TetR_N"/>
    <property type="match status" value="1"/>
</dbReference>
<evidence type="ECO:0000256" key="2">
    <source>
        <dbReference type="ARBA" id="ARBA00023125"/>
    </source>
</evidence>
<keyword evidence="7" id="KW-1185">Reference proteome</keyword>
<evidence type="ECO:0000256" key="3">
    <source>
        <dbReference type="ARBA" id="ARBA00023163"/>
    </source>
</evidence>
<feature type="domain" description="HTH tetR-type" evidence="5">
    <location>
        <begin position="11"/>
        <end position="71"/>
    </location>
</feature>
<proteinExistence type="predicted"/>
<dbReference type="GO" id="GO:0000976">
    <property type="term" value="F:transcription cis-regulatory region binding"/>
    <property type="evidence" value="ECO:0007669"/>
    <property type="project" value="TreeGrafter"/>
</dbReference>
<feature type="DNA-binding region" description="H-T-H motif" evidence="4">
    <location>
        <begin position="34"/>
        <end position="53"/>
    </location>
</feature>
<dbReference type="RefSeq" id="WP_112441850.1">
    <property type="nucleotide sequence ID" value="NZ_JBHXER010000047.1"/>
</dbReference>
<keyword evidence="1" id="KW-0805">Transcription regulation</keyword>
<dbReference type="Pfam" id="PF17920">
    <property type="entry name" value="TetR_C_16"/>
    <property type="match status" value="1"/>
</dbReference>
<dbReference type="InterPro" id="IPR050109">
    <property type="entry name" value="HTH-type_TetR-like_transc_reg"/>
</dbReference>